<dbReference type="eggNOG" id="ENOG5032RU3">
    <property type="taxonomic scope" value="Bacteria"/>
</dbReference>
<dbReference type="KEGG" id="sfo:Z042_02595"/>
<keyword evidence="2" id="KW-1185">Reference proteome</keyword>
<accession>W0L9D8</accession>
<evidence type="ECO:0000313" key="2">
    <source>
        <dbReference type="Proteomes" id="UP000019030"/>
    </source>
</evidence>
<dbReference type="PATRIC" id="fig|1441930.4.peg.529"/>
<name>W0L9D8_9GAMM</name>
<dbReference type="HOGENOM" id="CLU_1814364_0_0_6"/>
<dbReference type="Pfam" id="PF19267">
    <property type="entry name" value="CIS_spike_tip"/>
    <property type="match status" value="1"/>
</dbReference>
<dbReference type="RefSeq" id="WP_024913623.1">
    <property type="nucleotide sequence ID" value="NZ_CP007044.2"/>
</dbReference>
<sequence>MSETMVVDGDLLQFDPQFGDRTVTVVSPGTITGTGHAMVKGKKLCILGDEGRVSIQATYFSAAFPTPGTGTIKISMLDSSQQALKSTSGGVLIVKGQQFTAMFTMGNPAKSPNQVPDTVLTSLGKGRFITQQSFATVN</sequence>
<reference evidence="1 2" key="1">
    <citation type="submission" date="2014-01" db="EMBL/GenBank/DDBJ databases">
        <title>Isolation of Serratia multitudinisentens RB-25 from Ex-Landfill site.</title>
        <authorList>
            <person name="Robson E.H.J."/>
        </authorList>
    </citation>
    <scope>NUCLEOTIDE SEQUENCE [LARGE SCALE GENOMIC DNA]</scope>
    <source>
        <strain evidence="1 2">RB-25</strain>
    </source>
</reference>
<dbReference type="OrthoDB" id="5518630at2"/>
<dbReference type="Proteomes" id="UP000019030">
    <property type="component" value="Chromosome"/>
</dbReference>
<dbReference type="AlphaFoldDB" id="W0L9D8"/>
<reference evidence="1 2" key="2">
    <citation type="submission" date="2015-03" db="EMBL/GenBank/DDBJ databases">
        <authorList>
            <person name="Chan K.-G."/>
        </authorList>
    </citation>
    <scope>NUCLEOTIDE SEQUENCE [LARGE SCALE GENOMIC DNA]</scope>
    <source>
        <strain evidence="1 2">RB-25</strain>
    </source>
</reference>
<proteinExistence type="predicted"/>
<gene>
    <name evidence="1" type="ORF">Z042_02595</name>
</gene>
<dbReference type="EMBL" id="CP007044">
    <property type="protein sequence ID" value="AHG18625.1"/>
    <property type="molecule type" value="Genomic_DNA"/>
</dbReference>
<dbReference type="InterPro" id="IPR045362">
    <property type="entry name" value="CIS_spike_tip"/>
</dbReference>
<evidence type="ECO:0000313" key="1">
    <source>
        <dbReference type="EMBL" id="AHG18625.1"/>
    </source>
</evidence>
<protein>
    <submittedName>
        <fullName evidence="1">Uncharacterized protein</fullName>
    </submittedName>
</protein>
<organism evidence="1 2">
    <name type="scientific">Chania multitudinisentens RB-25</name>
    <dbReference type="NCBI Taxonomy" id="1441930"/>
    <lineage>
        <taxon>Bacteria</taxon>
        <taxon>Pseudomonadati</taxon>
        <taxon>Pseudomonadota</taxon>
        <taxon>Gammaproteobacteria</taxon>
        <taxon>Enterobacterales</taxon>
        <taxon>Yersiniaceae</taxon>
        <taxon>Chania</taxon>
    </lineage>
</organism>
<dbReference type="STRING" id="1441930.Z042_02595"/>